<protein>
    <submittedName>
        <fullName evidence="1">Uncharacterized protein</fullName>
    </submittedName>
</protein>
<dbReference type="AlphaFoldDB" id="A0AA35YG33"/>
<organism evidence="1 2">
    <name type="scientific">Lactuca saligna</name>
    <name type="common">Willowleaf lettuce</name>
    <dbReference type="NCBI Taxonomy" id="75948"/>
    <lineage>
        <taxon>Eukaryota</taxon>
        <taxon>Viridiplantae</taxon>
        <taxon>Streptophyta</taxon>
        <taxon>Embryophyta</taxon>
        <taxon>Tracheophyta</taxon>
        <taxon>Spermatophyta</taxon>
        <taxon>Magnoliopsida</taxon>
        <taxon>eudicotyledons</taxon>
        <taxon>Gunneridae</taxon>
        <taxon>Pentapetalae</taxon>
        <taxon>asterids</taxon>
        <taxon>campanulids</taxon>
        <taxon>Asterales</taxon>
        <taxon>Asteraceae</taxon>
        <taxon>Cichorioideae</taxon>
        <taxon>Cichorieae</taxon>
        <taxon>Lactucinae</taxon>
        <taxon>Lactuca</taxon>
    </lineage>
</organism>
<evidence type="ECO:0000313" key="1">
    <source>
        <dbReference type="EMBL" id="CAI9273274.1"/>
    </source>
</evidence>
<name>A0AA35YG33_LACSI</name>
<dbReference type="Proteomes" id="UP001177003">
    <property type="component" value="Chromosome 2"/>
</dbReference>
<reference evidence="1" key="1">
    <citation type="submission" date="2023-04" db="EMBL/GenBank/DDBJ databases">
        <authorList>
            <person name="Vijverberg K."/>
            <person name="Xiong W."/>
            <person name="Schranz E."/>
        </authorList>
    </citation>
    <scope>NUCLEOTIDE SEQUENCE</scope>
</reference>
<proteinExistence type="predicted"/>
<keyword evidence="2" id="KW-1185">Reference proteome</keyword>
<gene>
    <name evidence="1" type="ORF">LSALG_LOCUS13434</name>
</gene>
<evidence type="ECO:0000313" key="2">
    <source>
        <dbReference type="Proteomes" id="UP001177003"/>
    </source>
</evidence>
<dbReference type="EMBL" id="OX465078">
    <property type="protein sequence ID" value="CAI9273274.1"/>
    <property type="molecule type" value="Genomic_DNA"/>
</dbReference>
<sequence>MSSQITYFPPGILEYEDAVNLIPPEMSPSTVWSFIFYSGTLHGRWMCWRILIHVAVDVLENFNSCEAKSGNQHNGDCDGGKELLNEGEINGLFYPRTLTQNNFQRKSYVDYNFP</sequence>
<accession>A0AA35YG33</accession>